<dbReference type="Gene3D" id="1.10.10.2910">
    <property type="match status" value="1"/>
</dbReference>
<comment type="caution">
    <text evidence="2">The sequence shown here is derived from an EMBL/GenBank/DDBJ whole genome shotgun (WGS) entry which is preliminary data.</text>
</comment>
<evidence type="ECO:0000313" key="3">
    <source>
        <dbReference type="Proteomes" id="UP000283975"/>
    </source>
</evidence>
<dbReference type="InterPro" id="IPR052345">
    <property type="entry name" value="Rad_response_metalloprotease"/>
</dbReference>
<evidence type="ECO:0000313" key="2">
    <source>
        <dbReference type="EMBL" id="RHC54414.1"/>
    </source>
</evidence>
<accession>A0A414ASF5</accession>
<dbReference type="Proteomes" id="UP000283975">
    <property type="component" value="Unassembled WGS sequence"/>
</dbReference>
<proteinExistence type="predicted"/>
<dbReference type="Pfam" id="PF06114">
    <property type="entry name" value="Peptidase_M78"/>
    <property type="match status" value="1"/>
</dbReference>
<name>A0A414ASF5_9FIRM</name>
<dbReference type="EMBL" id="QSHZ01000022">
    <property type="protein sequence ID" value="RHC54414.1"/>
    <property type="molecule type" value="Genomic_DNA"/>
</dbReference>
<feature type="domain" description="IrrE N-terminal-like" evidence="1">
    <location>
        <begin position="65"/>
        <end position="172"/>
    </location>
</feature>
<dbReference type="RefSeq" id="WP_119205441.1">
    <property type="nucleotide sequence ID" value="NZ_JAWEXQ010000018.1"/>
</dbReference>
<gene>
    <name evidence="2" type="ORF">DW839_19510</name>
</gene>
<dbReference type="PANTHER" id="PTHR43236:SF2">
    <property type="entry name" value="BLL0069 PROTEIN"/>
    <property type="match status" value="1"/>
</dbReference>
<dbReference type="PANTHER" id="PTHR43236">
    <property type="entry name" value="ANTITOXIN HIGA1"/>
    <property type="match status" value="1"/>
</dbReference>
<sequence length="230" mass="26874">MGLYYSKDGLYREVENLKDFLGVGRMCYGFDLVQTLLRRGFLLQSVPFQTKGLRGMAIIGDAKQDDVILLNCKRSQEEQNFDCGHEMIHLALHRCLNQKTFNCFDKLQANQNPFIEWQANEGAAEFFVPYQVFLPMIKRCFAYLNTYRNIEKFKKEMADTFHVPEAVINYRIENLKYETEQYLSGVPLDKLEILSAKKQCERNIQVQSLNDISNSDLSRQFETWKLSFTG</sequence>
<reference evidence="2 3" key="1">
    <citation type="submission" date="2018-08" db="EMBL/GenBank/DDBJ databases">
        <title>A genome reference for cultivated species of the human gut microbiota.</title>
        <authorList>
            <person name="Zou Y."/>
            <person name="Xue W."/>
            <person name="Luo G."/>
        </authorList>
    </citation>
    <scope>NUCLEOTIDE SEQUENCE [LARGE SCALE GENOMIC DNA]</scope>
    <source>
        <strain evidence="2 3">AM35-14</strain>
    </source>
</reference>
<organism evidence="2 3">
    <name type="scientific">Enterocloster bolteae</name>
    <dbReference type="NCBI Taxonomy" id="208479"/>
    <lineage>
        <taxon>Bacteria</taxon>
        <taxon>Bacillati</taxon>
        <taxon>Bacillota</taxon>
        <taxon>Clostridia</taxon>
        <taxon>Lachnospirales</taxon>
        <taxon>Lachnospiraceae</taxon>
        <taxon>Enterocloster</taxon>
    </lineage>
</organism>
<dbReference type="AlphaFoldDB" id="A0A414ASF5"/>
<protein>
    <submittedName>
        <fullName evidence="2">ImmA/IrrE family metallo-endopeptidase</fullName>
    </submittedName>
</protein>
<dbReference type="InterPro" id="IPR010359">
    <property type="entry name" value="IrrE_HExxH"/>
</dbReference>
<evidence type="ECO:0000259" key="1">
    <source>
        <dbReference type="Pfam" id="PF06114"/>
    </source>
</evidence>